<dbReference type="InterPro" id="IPR019831">
    <property type="entry name" value="Mn/Fe_SOD_N"/>
</dbReference>
<dbReference type="AlphaFoldDB" id="A0A401L3R7"/>
<evidence type="ECO:0000256" key="5">
    <source>
        <dbReference type="ARBA" id="ARBA00011881"/>
    </source>
</evidence>
<proteinExistence type="inferred from homology"/>
<dbReference type="Proteomes" id="UP000286921">
    <property type="component" value="Unassembled WGS sequence"/>
</dbReference>
<evidence type="ECO:0000256" key="6">
    <source>
        <dbReference type="ARBA" id="ARBA00012682"/>
    </source>
</evidence>
<gene>
    <name evidence="17" type="ORF">AAWM_09031</name>
</gene>
<reference evidence="17 18" key="1">
    <citation type="submission" date="2016-09" db="EMBL/GenBank/DDBJ databases">
        <title>Aspergillus awamori IFM 58123T.</title>
        <authorList>
            <person name="Kusuya Y."/>
            <person name="Shimizu M."/>
            <person name="Takahashi H."/>
            <person name="Yaguchi T."/>
        </authorList>
    </citation>
    <scope>NUCLEOTIDE SEQUENCE [LARGE SCALE GENOMIC DNA]</scope>
    <source>
        <strain evidence="17 18">IFM 58123</strain>
    </source>
</reference>
<dbReference type="PANTHER" id="PTHR11404:SF29">
    <property type="entry name" value="SUPEROXIDE DISMUTASE"/>
    <property type="match status" value="1"/>
</dbReference>
<evidence type="ECO:0000256" key="1">
    <source>
        <dbReference type="ARBA" id="ARBA00001936"/>
    </source>
</evidence>
<evidence type="ECO:0000256" key="12">
    <source>
        <dbReference type="ARBA" id="ARBA00023211"/>
    </source>
</evidence>
<comment type="caution">
    <text evidence="17">The sequence shown here is derived from an EMBL/GenBank/DDBJ whole genome shotgun (WGS) entry which is preliminary data.</text>
</comment>
<feature type="compositionally biased region" description="Acidic residues" evidence="14">
    <location>
        <begin position="217"/>
        <end position="253"/>
    </location>
</feature>
<dbReference type="GO" id="GO:0004784">
    <property type="term" value="F:superoxide dismutase activity"/>
    <property type="evidence" value="ECO:0007669"/>
    <property type="project" value="UniProtKB-EC"/>
</dbReference>
<accession>A0A401L3R7</accession>
<dbReference type="InterPro" id="IPR036314">
    <property type="entry name" value="SOD_C_sf"/>
</dbReference>
<evidence type="ECO:0000259" key="15">
    <source>
        <dbReference type="Pfam" id="PF00081"/>
    </source>
</evidence>
<dbReference type="Gene3D" id="1.10.287.990">
    <property type="entry name" value="Fe,Mn superoxide dismutase (SOD) domain"/>
    <property type="match status" value="1"/>
</dbReference>
<dbReference type="InterPro" id="IPR036324">
    <property type="entry name" value="Mn/Fe_SOD_N_sf"/>
</dbReference>
<dbReference type="FunFam" id="1.10.287.990:FF:000001">
    <property type="entry name" value="Superoxide dismutase"/>
    <property type="match status" value="1"/>
</dbReference>
<dbReference type="GO" id="GO:0030145">
    <property type="term" value="F:manganese ion binding"/>
    <property type="evidence" value="ECO:0007669"/>
    <property type="project" value="TreeGrafter"/>
</dbReference>
<evidence type="ECO:0000256" key="7">
    <source>
        <dbReference type="ARBA" id="ARBA00014518"/>
    </source>
</evidence>
<comment type="subunit">
    <text evidence="5">Homotetramer.</text>
</comment>
<protein>
    <recommendedName>
        <fullName evidence="7">Superoxide dismutase [Mn], mitochondrial</fullName>
        <ecNumber evidence="6">1.15.1.1</ecNumber>
    </recommendedName>
</protein>
<organism evidence="17 18">
    <name type="scientific">Aspergillus awamori</name>
    <name type="common">Black koji mold</name>
    <dbReference type="NCBI Taxonomy" id="105351"/>
    <lineage>
        <taxon>Eukaryota</taxon>
        <taxon>Fungi</taxon>
        <taxon>Dikarya</taxon>
        <taxon>Ascomycota</taxon>
        <taxon>Pezizomycotina</taxon>
        <taxon>Eurotiomycetes</taxon>
        <taxon>Eurotiomycetidae</taxon>
        <taxon>Eurotiales</taxon>
        <taxon>Aspergillaceae</taxon>
        <taxon>Aspergillus</taxon>
    </lineage>
</organism>
<evidence type="ECO:0000256" key="10">
    <source>
        <dbReference type="ARBA" id="ARBA00023002"/>
    </source>
</evidence>
<evidence type="ECO:0000259" key="16">
    <source>
        <dbReference type="Pfam" id="PF02777"/>
    </source>
</evidence>
<dbReference type="FunFam" id="3.55.40.20:FF:000004">
    <property type="entry name" value="Superoxide dismutase [Fe]"/>
    <property type="match status" value="1"/>
</dbReference>
<evidence type="ECO:0000256" key="8">
    <source>
        <dbReference type="ARBA" id="ARBA00022723"/>
    </source>
</evidence>
<dbReference type="STRING" id="105351.A0A401L3R7"/>
<dbReference type="Pfam" id="PF00081">
    <property type="entry name" value="Sod_Fe_N"/>
    <property type="match status" value="1"/>
</dbReference>
<feature type="domain" description="Manganese/iron superoxide dismutase N-terminal" evidence="15">
    <location>
        <begin position="4"/>
        <end position="85"/>
    </location>
</feature>
<dbReference type="PROSITE" id="PS00088">
    <property type="entry name" value="SOD_MN"/>
    <property type="match status" value="1"/>
</dbReference>
<evidence type="ECO:0000256" key="9">
    <source>
        <dbReference type="ARBA" id="ARBA00022946"/>
    </source>
</evidence>
<dbReference type="EC" id="1.15.1.1" evidence="6"/>
<comment type="subcellular location">
    <subcellularLocation>
        <location evidence="3">Mitochondrion matrix</location>
    </subcellularLocation>
</comment>
<dbReference type="InterPro" id="IPR019832">
    <property type="entry name" value="Mn/Fe_SOD_C"/>
</dbReference>
<comment type="function">
    <text evidence="2">Destroys superoxide anion radicals which are normally produced within the cells and which are toxic to biological systems.</text>
</comment>
<dbReference type="Pfam" id="PF02777">
    <property type="entry name" value="Sod_Fe_C"/>
    <property type="match status" value="1"/>
</dbReference>
<evidence type="ECO:0000313" key="18">
    <source>
        <dbReference type="Proteomes" id="UP000286921"/>
    </source>
</evidence>
<comment type="cofactor">
    <cofactor evidence="1">
        <name>Mn(2+)</name>
        <dbReference type="ChEBI" id="CHEBI:29035"/>
    </cofactor>
</comment>
<sequence length="295" mass="33202">MASKYTLPDLPYDYDALEPIISKQIMELHHKKHHQTYVNNLNAALASQASALDSNDITQLISIQQKLKFNGGGHINHSLFWKNLARYDSPATNLERSAPSLKDAIEKQWGSVKNFTDAFEAVLLGIQGSGWGWLVSSGKKGFLEIVTTKDQDPVTGPIPVFGVDMWEHAYYLQYLNNKASYVQNIWKVINWEEAEHRYLNGCVVFLKKRLYDAFDVDDEESSEDDNDDDDDDDDDEGEEGVDDALEDADEGEEEGKITAMREPELGREGPHIFNGCSFGGSSCCLFTLYWGKDSV</sequence>
<keyword evidence="9" id="KW-0809">Transit peptide</keyword>
<evidence type="ECO:0000256" key="11">
    <source>
        <dbReference type="ARBA" id="ARBA00023128"/>
    </source>
</evidence>
<evidence type="ECO:0000256" key="2">
    <source>
        <dbReference type="ARBA" id="ARBA00002170"/>
    </source>
</evidence>
<dbReference type="PANTHER" id="PTHR11404">
    <property type="entry name" value="SUPEROXIDE DISMUTASE 2"/>
    <property type="match status" value="1"/>
</dbReference>
<dbReference type="EMBL" id="BDHI01000028">
    <property type="protein sequence ID" value="GCB26146.1"/>
    <property type="molecule type" value="Genomic_DNA"/>
</dbReference>
<evidence type="ECO:0000256" key="14">
    <source>
        <dbReference type="SAM" id="MobiDB-lite"/>
    </source>
</evidence>
<evidence type="ECO:0000313" key="17">
    <source>
        <dbReference type="EMBL" id="GCB26146.1"/>
    </source>
</evidence>
<dbReference type="PRINTS" id="PR01703">
    <property type="entry name" value="MNSODISMTASE"/>
</dbReference>
<keyword evidence="18" id="KW-1185">Reference proteome</keyword>
<feature type="domain" description="Manganese/iron superoxide dismutase C-terminal" evidence="16">
    <location>
        <begin position="100"/>
        <end position="197"/>
    </location>
</feature>
<feature type="region of interest" description="Disordered" evidence="14">
    <location>
        <begin position="217"/>
        <end position="268"/>
    </location>
</feature>
<comment type="similarity">
    <text evidence="4">Belongs to the iron/manganese superoxide dismutase family.</text>
</comment>
<comment type="catalytic activity">
    <reaction evidence="13">
        <text>2 superoxide + 2 H(+) = H2O2 + O2</text>
        <dbReference type="Rhea" id="RHEA:20696"/>
        <dbReference type="ChEBI" id="CHEBI:15378"/>
        <dbReference type="ChEBI" id="CHEBI:15379"/>
        <dbReference type="ChEBI" id="CHEBI:16240"/>
        <dbReference type="ChEBI" id="CHEBI:18421"/>
        <dbReference type="EC" id="1.15.1.1"/>
    </reaction>
</comment>
<dbReference type="Gene3D" id="3.55.40.20">
    <property type="entry name" value="Iron/manganese superoxide dismutase, C-terminal domain"/>
    <property type="match status" value="1"/>
</dbReference>
<keyword evidence="11" id="KW-0496">Mitochondrion</keyword>
<dbReference type="InterPro" id="IPR001189">
    <property type="entry name" value="Mn/Fe_SOD"/>
</dbReference>
<dbReference type="InterPro" id="IPR050265">
    <property type="entry name" value="Fe/Mn_Superoxide_Dismutase"/>
</dbReference>
<keyword evidence="8" id="KW-0479">Metal-binding</keyword>
<evidence type="ECO:0000256" key="3">
    <source>
        <dbReference type="ARBA" id="ARBA00004305"/>
    </source>
</evidence>
<evidence type="ECO:0000256" key="4">
    <source>
        <dbReference type="ARBA" id="ARBA00008714"/>
    </source>
</evidence>
<dbReference type="SUPFAM" id="SSF54719">
    <property type="entry name" value="Fe,Mn superoxide dismutase (SOD), C-terminal domain"/>
    <property type="match status" value="1"/>
</dbReference>
<dbReference type="InterPro" id="IPR019833">
    <property type="entry name" value="Mn/Fe_SOD_BS"/>
</dbReference>
<keyword evidence="12" id="KW-0464">Manganese</keyword>
<dbReference type="SUPFAM" id="SSF46609">
    <property type="entry name" value="Fe,Mn superoxide dismutase (SOD), N-terminal domain"/>
    <property type="match status" value="1"/>
</dbReference>
<feature type="compositionally biased region" description="Basic and acidic residues" evidence="14">
    <location>
        <begin position="254"/>
        <end position="268"/>
    </location>
</feature>
<dbReference type="GO" id="GO:0005759">
    <property type="term" value="C:mitochondrial matrix"/>
    <property type="evidence" value="ECO:0007669"/>
    <property type="project" value="UniProtKB-SubCell"/>
</dbReference>
<evidence type="ECO:0000256" key="13">
    <source>
        <dbReference type="ARBA" id="ARBA00049204"/>
    </source>
</evidence>
<keyword evidence="10" id="KW-0560">Oxidoreductase</keyword>
<name>A0A401L3R7_ASPAW</name>